<evidence type="ECO:0000256" key="1">
    <source>
        <dbReference type="SAM" id="SignalP"/>
    </source>
</evidence>
<evidence type="ECO:0008006" key="4">
    <source>
        <dbReference type="Google" id="ProtNLM"/>
    </source>
</evidence>
<dbReference type="OrthoDB" id="3521766at2"/>
<comment type="caution">
    <text evidence="2">The sequence shown here is derived from an EMBL/GenBank/DDBJ whole genome shotgun (WGS) entry which is preliminary data.</text>
</comment>
<proteinExistence type="predicted"/>
<dbReference type="Proteomes" id="UP000053718">
    <property type="component" value="Unassembled WGS sequence"/>
</dbReference>
<dbReference type="InterPro" id="IPR021109">
    <property type="entry name" value="Peptidase_aspartic_dom_sf"/>
</dbReference>
<evidence type="ECO:0000313" key="3">
    <source>
        <dbReference type="Proteomes" id="UP000053718"/>
    </source>
</evidence>
<dbReference type="STRING" id="1517416.IDAT_06165"/>
<protein>
    <recommendedName>
        <fullName evidence="4">Signal protein PDZ</fullName>
    </recommendedName>
</protein>
<dbReference type="Pfam" id="PF13650">
    <property type="entry name" value="Asp_protease_2"/>
    <property type="match status" value="2"/>
</dbReference>
<dbReference type="AlphaFoldDB" id="A0A094J879"/>
<name>A0A094J879_9GAMM</name>
<gene>
    <name evidence="2" type="ORF">IDAT_06165</name>
</gene>
<feature type="signal peptide" evidence="1">
    <location>
        <begin position="1"/>
        <end position="18"/>
    </location>
</feature>
<dbReference type="Gene3D" id="2.40.70.10">
    <property type="entry name" value="Acid Proteases"/>
    <property type="match status" value="2"/>
</dbReference>
<evidence type="ECO:0000313" key="2">
    <source>
        <dbReference type="EMBL" id="KFZ28786.1"/>
    </source>
</evidence>
<dbReference type="RefSeq" id="WP_034731951.1">
    <property type="nucleotide sequence ID" value="NZ_JPIN01000006.1"/>
</dbReference>
<sequence length="297" mass="33148">MRYFILIACFIFSNAAFAQATKWFPFENTNGHIRIPVTVAGIDTFAIIDSGSQVNAINLAFMEEHGLEYDSHQRINIKGAHGVKERKIYREIPTTLVGLDLNMEMVGIDLGHHQNGILLGAPVLNQFVLQFNYPEGKMRIAAPGTFNLREVGNLEMRAQKGSGQPLVKVNLNNEIERWLLLDTGNSGGIYMERIVATSYDWLKKYPSEMGLSRGVNEVANVEYFQLPTLGFGPYTLENIRVVVPAEGEAMDFGDRYSNVNSRTRGVKISGILGHDVLKHFILTLDYNNGLGHVYVAP</sequence>
<keyword evidence="3" id="KW-1185">Reference proteome</keyword>
<keyword evidence="1" id="KW-0732">Signal</keyword>
<feature type="chain" id="PRO_5001904975" description="Signal protein PDZ" evidence="1">
    <location>
        <begin position="19"/>
        <end position="297"/>
    </location>
</feature>
<organism evidence="2 3">
    <name type="scientific">Pseudidiomarina atlantica</name>
    <dbReference type="NCBI Taxonomy" id="1517416"/>
    <lineage>
        <taxon>Bacteria</taxon>
        <taxon>Pseudomonadati</taxon>
        <taxon>Pseudomonadota</taxon>
        <taxon>Gammaproteobacteria</taxon>
        <taxon>Alteromonadales</taxon>
        <taxon>Idiomarinaceae</taxon>
        <taxon>Pseudidiomarina</taxon>
    </lineage>
</organism>
<accession>A0A094J879</accession>
<dbReference type="EMBL" id="JPIN01000006">
    <property type="protein sequence ID" value="KFZ28786.1"/>
    <property type="molecule type" value="Genomic_DNA"/>
</dbReference>
<dbReference type="SUPFAM" id="SSF50630">
    <property type="entry name" value="Acid proteases"/>
    <property type="match status" value="1"/>
</dbReference>
<dbReference type="eggNOG" id="ENOG502ZBPD">
    <property type="taxonomic scope" value="Bacteria"/>
</dbReference>
<reference evidence="2 3" key="1">
    <citation type="submission" date="2014-06" db="EMBL/GenBank/DDBJ databases">
        <title>Draft genome sequence of Idiomarina sp. MCCC 1A10513.</title>
        <authorList>
            <person name="Du J."/>
            <person name="Lai Q."/>
            <person name="Shao Z."/>
        </authorList>
    </citation>
    <scope>NUCLEOTIDE SEQUENCE [LARGE SCALE GENOMIC DNA]</scope>
    <source>
        <strain evidence="2 3">MCCC 1A10513</strain>
    </source>
</reference>